<dbReference type="Gene3D" id="3.30.1330.60">
    <property type="entry name" value="OmpA-like domain"/>
    <property type="match status" value="1"/>
</dbReference>
<dbReference type="OrthoDB" id="1149075at2"/>
<dbReference type="InterPro" id="IPR011250">
    <property type="entry name" value="OMP/PagP_B-barrel"/>
</dbReference>
<dbReference type="Pfam" id="PF00691">
    <property type="entry name" value="OmpA"/>
    <property type="match status" value="1"/>
</dbReference>
<dbReference type="Pfam" id="PF01389">
    <property type="entry name" value="OmpA_membrane"/>
    <property type="match status" value="1"/>
</dbReference>
<evidence type="ECO:0000256" key="2">
    <source>
        <dbReference type="ARBA" id="ARBA00005710"/>
    </source>
</evidence>
<evidence type="ECO:0000256" key="8">
    <source>
        <dbReference type="ARBA" id="ARBA00023136"/>
    </source>
</evidence>
<dbReference type="InterPro" id="IPR000498">
    <property type="entry name" value="OmpA-like_TM_dom"/>
</dbReference>
<evidence type="ECO:0000256" key="1">
    <source>
        <dbReference type="ARBA" id="ARBA00004571"/>
    </source>
</evidence>
<evidence type="ECO:0000256" key="7">
    <source>
        <dbReference type="ARBA" id="ARBA00023114"/>
    </source>
</evidence>
<keyword evidence="13" id="KW-0732">Signal</keyword>
<keyword evidence="4" id="KW-1134">Transmembrane beta strand</keyword>
<reference evidence="15 16" key="1">
    <citation type="journal article" date="2018" name="Genome Biol. Evol.">
        <title>Cladogenesis and Genomic Streamlining in Extracellular Endosymbionts of Tropical Stink Bugs.</title>
        <authorList>
            <person name="Otero-Bravo A."/>
            <person name="Goffredi S."/>
            <person name="Sabree Z.L."/>
        </authorList>
    </citation>
    <scope>NUCLEOTIDE SEQUENCE [LARGE SCALE GENOMIC DNA]</scope>
    <source>
        <strain evidence="15 16">SoEL</strain>
    </source>
</reference>
<dbReference type="AlphaFoldDB" id="A0A2P5SWY7"/>
<dbReference type="PROSITE" id="PS51123">
    <property type="entry name" value="OMPA_2"/>
    <property type="match status" value="1"/>
</dbReference>
<dbReference type="InterPro" id="IPR036737">
    <property type="entry name" value="OmpA-like_sf"/>
</dbReference>
<dbReference type="InterPro" id="IPR006665">
    <property type="entry name" value="OmpA-like"/>
</dbReference>
<dbReference type="Gene3D" id="2.40.160.20">
    <property type="match status" value="1"/>
</dbReference>
<dbReference type="Proteomes" id="UP000296144">
    <property type="component" value="Unassembled WGS sequence"/>
</dbReference>
<evidence type="ECO:0000313" key="16">
    <source>
        <dbReference type="Proteomes" id="UP000296144"/>
    </source>
</evidence>
<evidence type="ECO:0000256" key="4">
    <source>
        <dbReference type="ARBA" id="ARBA00022452"/>
    </source>
</evidence>
<dbReference type="InterPro" id="IPR006664">
    <property type="entry name" value="OMP_bac"/>
</dbReference>
<evidence type="ECO:0000256" key="13">
    <source>
        <dbReference type="SAM" id="SignalP"/>
    </source>
</evidence>
<dbReference type="PRINTS" id="PR01022">
    <property type="entry name" value="OUTRMMBRANEA"/>
</dbReference>
<dbReference type="GO" id="GO:0009279">
    <property type="term" value="C:cell outer membrane"/>
    <property type="evidence" value="ECO:0007669"/>
    <property type="project" value="UniProtKB-SubCell"/>
</dbReference>
<evidence type="ECO:0000256" key="10">
    <source>
        <dbReference type="ARBA" id="ARBA00023237"/>
    </source>
</evidence>
<keyword evidence="6" id="KW-0406">Ion transport</keyword>
<keyword evidence="7" id="KW-0626">Porin</keyword>
<evidence type="ECO:0000256" key="6">
    <source>
        <dbReference type="ARBA" id="ARBA00023065"/>
    </source>
</evidence>
<dbReference type="GO" id="GO:0015288">
    <property type="term" value="F:porin activity"/>
    <property type="evidence" value="ECO:0007669"/>
    <property type="project" value="UniProtKB-KW"/>
</dbReference>
<dbReference type="SUPFAM" id="SSF103088">
    <property type="entry name" value="OmpA-like"/>
    <property type="match status" value="1"/>
</dbReference>
<keyword evidence="10" id="KW-0998">Cell outer membrane</keyword>
<keyword evidence="5" id="KW-0812">Transmembrane</keyword>
<dbReference type="PANTHER" id="PTHR30329">
    <property type="entry name" value="STATOR ELEMENT OF FLAGELLAR MOTOR COMPLEX"/>
    <property type="match status" value="1"/>
</dbReference>
<comment type="caution">
    <text evidence="15">The sequence shown here is derived from an EMBL/GenBank/DDBJ whole genome shotgun (WGS) entry which is preliminary data.</text>
</comment>
<sequence length="364" mass="41171">MKKIVTATAVLLIGFSTFVIQAMPQKNNWYIGGKLGISKYFNTGEHDYTYAKNDGITYTRSYTKNLFFGYQLKPYLDCEFGFDLLGNVKYSGENVFGNFKPADLQLSAKLSYPVYNTLNVYTRIGGMIWHARAHQYTKRNNNSMSDEDAGFSPFIAAGVEYAMARDVSLLLDYQFVNSLGDKYIVGSNPKNGSLTLGLSYTFGQRRFSGKIFPKIYPQLVSLISGHKHFDLKTDILFNFDKFTLKSEGKKTLDDLCNTLKTLDQNTTFIILGFTDRIGSIKYNQELSKKRAQTVFNYLVNKGIPSSNMSVIDMGMSCSIAKDHCNKIKNHKALIKCLAPDRRVEIKIKNVNTVSSYFKKLTSKL</sequence>
<comment type="subcellular location">
    <subcellularLocation>
        <location evidence="1">Cell outer membrane</location>
        <topology evidence="1">Multi-pass membrane protein</topology>
    </subcellularLocation>
</comment>
<dbReference type="SUPFAM" id="SSF56925">
    <property type="entry name" value="OMPA-like"/>
    <property type="match status" value="1"/>
</dbReference>
<dbReference type="CDD" id="cd07185">
    <property type="entry name" value="OmpA_C-like"/>
    <property type="match status" value="1"/>
</dbReference>
<feature type="signal peptide" evidence="13">
    <location>
        <begin position="1"/>
        <end position="22"/>
    </location>
</feature>
<gene>
    <name evidence="15" type="ORF">CRV10_01180</name>
</gene>
<evidence type="ECO:0000256" key="12">
    <source>
        <dbReference type="PROSITE-ProRule" id="PRU00473"/>
    </source>
</evidence>
<dbReference type="EMBL" id="PDKU01000001">
    <property type="protein sequence ID" value="PPI86849.1"/>
    <property type="molecule type" value="Genomic_DNA"/>
</dbReference>
<dbReference type="GO" id="GO:0006811">
    <property type="term" value="P:monoatomic ion transport"/>
    <property type="evidence" value="ECO:0007669"/>
    <property type="project" value="UniProtKB-KW"/>
</dbReference>
<keyword evidence="3" id="KW-0813">Transport</keyword>
<dbReference type="PRINTS" id="PR01021">
    <property type="entry name" value="OMPADOMAIN"/>
</dbReference>
<comment type="similarity">
    <text evidence="2">Belongs to the outer membrane OOP (TC 1.B.6) superfamily. OmpA family.</text>
</comment>
<keyword evidence="16" id="KW-1185">Reference proteome</keyword>
<evidence type="ECO:0000256" key="5">
    <source>
        <dbReference type="ARBA" id="ARBA00022692"/>
    </source>
</evidence>
<evidence type="ECO:0000256" key="3">
    <source>
        <dbReference type="ARBA" id="ARBA00022448"/>
    </source>
</evidence>
<proteinExistence type="inferred from homology"/>
<dbReference type="NCBIfam" id="NF008071">
    <property type="entry name" value="PRK10808.1"/>
    <property type="match status" value="1"/>
</dbReference>
<keyword evidence="9" id="KW-1015">Disulfide bond</keyword>
<feature type="domain" description="OmpA-like" evidence="14">
    <location>
        <begin position="224"/>
        <end position="351"/>
    </location>
</feature>
<evidence type="ECO:0000256" key="11">
    <source>
        <dbReference type="ARBA" id="ARBA00029539"/>
    </source>
</evidence>
<evidence type="ECO:0000256" key="9">
    <source>
        <dbReference type="ARBA" id="ARBA00023157"/>
    </source>
</evidence>
<organism evidence="15 16">
    <name type="scientific">Candidatus Pantoea edessiphila</name>
    <dbReference type="NCBI Taxonomy" id="2044610"/>
    <lineage>
        <taxon>Bacteria</taxon>
        <taxon>Pseudomonadati</taxon>
        <taxon>Pseudomonadota</taxon>
        <taxon>Gammaproteobacteria</taxon>
        <taxon>Enterobacterales</taxon>
        <taxon>Erwiniaceae</taxon>
        <taxon>Pantoea</taxon>
    </lineage>
</organism>
<protein>
    <recommendedName>
        <fullName evidence="11">Outer membrane protein A</fullName>
    </recommendedName>
</protein>
<dbReference type="RefSeq" id="WP_136130012.1">
    <property type="nucleotide sequence ID" value="NZ_PDKU01000001.1"/>
</dbReference>
<evidence type="ECO:0000313" key="15">
    <source>
        <dbReference type="EMBL" id="PPI86849.1"/>
    </source>
</evidence>
<evidence type="ECO:0000259" key="14">
    <source>
        <dbReference type="PROSITE" id="PS51123"/>
    </source>
</evidence>
<dbReference type="GO" id="GO:0046930">
    <property type="term" value="C:pore complex"/>
    <property type="evidence" value="ECO:0007669"/>
    <property type="project" value="UniProtKB-KW"/>
</dbReference>
<dbReference type="InterPro" id="IPR050330">
    <property type="entry name" value="Bact_OuterMem_StrucFunc"/>
</dbReference>
<feature type="chain" id="PRO_5015114778" description="Outer membrane protein A" evidence="13">
    <location>
        <begin position="23"/>
        <end position="364"/>
    </location>
</feature>
<accession>A0A2P5SWY7</accession>
<name>A0A2P5SWY7_9GAMM</name>
<dbReference type="InterPro" id="IPR002368">
    <property type="entry name" value="OmpA"/>
</dbReference>
<dbReference type="PANTHER" id="PTHR30329:SF21">
    <property type="entry name" value="LIPOPROTEIN YIAD-RELATED"/>
    <property type="match status" value="1"/>
</dbReference>
<keyword evidence="8 12" id="KW-0472">Membrane</keyword>